<reference evidence="2 3" key="1">
    <citation type="submission" date="2020-08" db="EMBL/GenBank/DDBJ databases">
        <title>Genomic Encyclopedia of Type Strains, Phase IV (KMG-IV): sequencing the most valuable type-strain genomes for metagenomic binning, comparative biology and taxonomic classification.</title>
        <authorList>
            <person name="Goeker M."/>
        </authorList>
    </citation>
    <scope>NUCLEOTIDE SEQUENCE [LARGE SCALE GENOMIC DNA]</scope>
    <source>
        <strain evidence="2 3">DSM 103570</strain>
    </source>
</reference>
<accession>A0A7W6HB89</accession>
<dbReference type="SUPFAM" id="SSF53067">
    <property type="entry name" value="Actin-like ATPase domain"/>
    <property type="match status" value="1"/>
</dbReference>
<keyword evidence="2" id="KW-0808">Transferase</keyword>
<dbReference type="PANTHER" id="PTHR18964:SF149">
    <property type="entry name" value="BIFUNCTIONAL UDP-N-ACETYLGLUCOSAMINE 2-EPIMERASE_N-ACETYLMANNOSAMINE KINASE"/>
    <property type="match status" value="1"/>
</dbReference>
<dbReference type="Pfam" id="PF00480">
    <property type="entry name" value="ROK"/>
    <property type="match status" value="1"/>
</dbReference>
<proteinExistence type="inferred from homology"/>
<dbReference type="AlphaFoldDB" id="A0A7W6HB89"/>
<evidence type="ECO:0000313" key="3">
    <source>
        <dbReference type="Proteomes" id="UP000588647"/>
    </source>
</evidence>
<evidence type="ECO:0000313" key="2">
    <source>
        <dbReference type="EMBL" id="MBB4001891.1"/>
    </source>
</evidence>
<keyword evidence="3" id="KW-1185">Reference proteome</keyword>
<comment type="similarity">
    <text evidence="1">Belongs to the ROK (NagC/XylR) family.</text>
</comment>
<dbReference type="GO" id="GO:0016301">
    <property type="term" value="F:kinase activity"/>
    <property type="evidence" value="ECO:0007669"/>
    <property type="project" value="UniProtKB-KW"/>
</dbReference>
<dbReference type="EMBL" id="JACIEM010000001">
    <property type="protein sequence ID" value="MBB4001891.1"/>
    <property type="molecule type" value="Genomic_DNA"/>
</dbReference>
<dbReference type="Gene3D" id="3.30.420.40">
    <property type="match status" value="2"/>
</dbReference>
<keyword evidence="2" id="KW-0418">Kinase</keyword>
<comment type="caution">
    <text evidence="2">The sequence shown here is derived from an EMBL/GenBank/DDBJ whole genome shotgun (WGS) entry which is preliminary data.</text>
</comment>
<gene>
    <name evidence="2" type="ORF">GGR03_000938</name>
</gene>
<name>A0A7W6HB89_9HYPH</name>
<organism evidence="2 3">
    <name type="scientific">Aurantimonas endophytica</name>
    <dbReference type="NCBI Taxonomy" id="1522175"/>
    <lineage>
        <taxon>Bacteria</taxon>
        <taxon>Pseudomonadati</taxon>
        <taxon>Pseudomonadota</taxon>
        <taxon>Alphaproteobacteria</taxon>
        <taxon>Hyphomicrobiales</taxon>
        <taxon>Aurantimonadaceae</taxon>
        <taxon>Aurantimonas</taxon>
    </lineage>
</organism>
<dbReference type="Proteomes" id="UP000588647">
    <property type="component" value="Unassembled WGS sequence"/>
</dbReference>
<dbReference type="PANTHER" id="PTHR18964">
    <property type="entry name" value="ROK (REPRESSOR, ORF, KINASE) FAMILY"/>
    <property type="match status" value="1"/>
</dbReference>
<protein>
    <submittedName>
        <fullName evidence="2">Putative NBD/HSP70 family sugar kinase</fullName>
    </submittedName>
</protein>
<sequence length="278" mass="28847">MSAVFAVDLGASFLRMGMVDDDERVTRHTRLPTPATPADCAKVIWAAWRAAGRPKLVAIAAAPLCDRTGRVLRWPNRPDYEGQPIVPGEWAGRAFLLDDGHAAALAAHRRSASADEITVSLQIGTGIGAGAVVGGQLLLGRSASAMAIGHLKVPSAAGLACSCGATGCLQAAASGRAFRRQLGEEHNPRFDIFAMPRAAAGPILDRAADAVAEALAVVVKLIDPHRLVIGGSLGLSPFFELCTARYVADIGEVVPVRHPAGPHAPLVGAARAAREVTT</sequence>
<evidence type="ECO:0000256" key="1">
    <source>
        <dbReference type="ARBA" id="ARBA00006479"/>
    </source>
</evidence>
<dbReference type="InterPro" id="IPR000600">
    <property type="entry name" value="ROK"/>
</dbReference>
<dbReference type="InterPro" id="IPR043129">
    <property type="entry name" value="ATPase_NBD"/>
</dbReference>
<dbReference type="RefSeq" id="WP_183206363.1">
    <property type="nucleotide sequence ID" value="NZ_JAAAMM010000001.1"/>
</dbReference>